<evidence type="ECO:0000313" key="2">
    <source>
        <dbReference type="Proteomes" id="UP000075455"/>
    </source>
</evidence>
<gene>
    <name evidence="1" type="ORF">B4119_0472</name>
</gene>
<reference evidence="1 2" key="1">
    <citation type="submission" date="2016-01" db="EMBL/GenBank/DDBJ databases">
        <title>Draft Genome Sequences of Seven Thermophilic Sporeformers Isolated from Foods.</title>
        <authorList>
            <person name="Berendsen E.M."/>
            <person name="Wells-Bennik M.H."/>
            <person name="Krawcyk A.O."/>
            <person name="De Jong A."/>
            <person name="Holsappel S."/>
            <person name="Eijlander R.T."/>
            <person name="Kuipers O.P."/>
        </authorList>
    </citation>
    <scope>NUCLEOTIDE SEQUENCE [LARGE SCALE GENOMIC DNA]</scope>
    <source>
        <strain evidence="1 2">B4119</strain>
    </source>
</reference>
<dbReference type="EMBL" id="LQYS01000076">
    <property type="protein sequence ID" value="KYD11614.1"/>
    <property type="molecule type" value="Genomic_DNA"/>
</dbReference>
<dbReference type="Proteomes" id="UP000075455">
    <property type="component" value="Unassembled WGS sequence"/>
</dbReference>
<name>A0A150LH96_9BACL</name>
<protein>
    <submittedName>
        <fullName evidence="1">Uncharacterized protein</fullName>
    </submittedName>
</protein>
<organism evidence="1 2">
    <name type="scientific">Saccharococcus caldoxylosilyticus</name>
    <dbReference type="NCBI Taxonomy" id="81408"/>
    <lineage>
        <taxon>Bacteria</taxon>
        <taxon>Bacillati</taxon>
        <taxon>Bacillota</taxon>
        <taxon>Bacilli</taxon>
        <taxon>Bacillales</taxon>
        <taxon>Anoxybacillaceae</taxon>
        <taxon>Saccharococcus</taxon>
    </lineage>
</organism>
<accession>A0A150LH96</accession>
<evidence type="ECO:0000313" key="1">
    <source>
        <dbReference type="EMBL" id="KYD11614.1"/>
    </source>
</evidence>
<sequence length="59" mass="7233">MQWIETKQQKIIGFVFSSFSIPSHYSEVYSGQFRFYVKYTIAQERIDNKNSRKREENEY</sequence>
<comment type="caution">
    <text evidence="1">The sequence shown here is derived from an EMBL/GenBank/DDBJ whole genome shotgun (WGS) entry which is preliminary data.</text>
</comment>
<dbReference type="AlphaFoldDB" id="A0A150LH96"/>
<proteinExistence type="predicted"/>